<name>A0ABR2YJW3_9CHLO</name>
<dbReference type="PANTHER" id="PTHR36006">
    <property type="entry name" value="BNAC02G25390D PROTEIN"/>
    <property type="match status" value="1"/>
</dbReference>
<organism evidence="1 2">
    <name type="scientific">Coccomyxa subellipsoidea</name>
    <dbReference type="NCBI Taxonomy" id="248742"/>
    <lineage>
        <taxon>Eukaryota</taxon>
        <taxon>Viridiplantae</taxon>
        <taxon>Chlorophyta</taxon>
        <taxon>core chlorophytes</taxon>
        <taxon>Trebouxiophyceae</taxon>
        <taxon>Trebouxiophyceae incertae sedis</taxon>
        <taxon>Coccomyxaceae</taxon>
        <taxon>Coccomyxa</taxon>
    </lineage>
</organism>
<protein>
    <submittedName>
        <fullName evidence="1">Uncharacterized protein</fullName>
    </submittedName>
</protein>
<accession>A0ABR2YJW3</accession>
<evidence type="ECO:0000313" key="1">
    <source>
        <dbReference type="EMBL" id="KAK9906800.1"/>
    </source>
</evidence>
<keyword evidence="2" id="KW-1185">Reference proteome</keyword>
<comment type="caution">
    <text evidence="1">The sequence shown here is derived from an EMBL/GenBank/DDBJ whole genome shotgun (WGS) entry which is preliminary data.</text>
</comment>
<dbReference type="PANTHER" id="PTHR36006:SF2">
    <property type="entry name" value="OS06G0704200 PROTEIN"/>
    <property type="match status" value="1"/>
</dbReference>
<gene>
    <name evidence="1" type="ORF">WJX75_008282</name>
</gene>
<dbReference type="Proteomes" id="UP001491310">
    <property type="component" value="Unassembled WGS sequence"/>
</dbReference>
<sequence>MHTFRVSLDKFVAASRWIIQPIVASSISLVLLAGAPVLAFGSADLEDNLNNIPSQLSSAGERKPANLGKLLKNKEVQDCARKCVATCIRGGDGAPGLGPISVRKELIVFKDGFRSRQYCLSECTQVCAASLGVK</sequence>
<evidence type="ECO:0000313" key="2">
    <source>
        <dbReference type="Proteomes" id="UP001491310"/>
    </source>
</evidence>
<dbReference type="EMBL" id="JALJOT010000010">
    <property type="protein sequence ID" value="KAK9906800.1"/>
    <property type="molecule type" value="Genomic_DNA"/>
</dbReference>
<proteinExistence type="predicted"/>
<reference evidence="1 2" key="1">
    <citation type="journal article" date="2024" name="Nat. Commun.">
        <title>Phylogenomics reveals the evolutionary origins of lichenization in chlorophyte algae.</title>
        <authorList>
            <person name="Puginier C."/>
            <person name="Libourel C."/>
            <person name="Otte J."/>
            <person name="Skaloud P."/>
            <person name="Haon M."/>
            <person name="Grisel S."/>
            <person name="Petersen M."/>
            <person name="Berrin J.G."/>
            <person name="Delaux P.M."/>
            <person name="Dal Grande F."/>
            <person name="Keller J."/>
        </authorList>
    </citation>
    <scope>NUCLEOTIDE SEQUENCE [LARGE SCALE GENOMIC DNA]</scope>
    <source>
        <strain evidence="1 2">SAG 216-7</strain>
    </source>
</reference>